<evidence type="ECO:0000256" key="3">
    <source>
        <dbReference type="SAM" id="SignalP"/>
    </source>
</evidence>
<evidence type="ECO:0000313" key="5">
    <source>
        <dbReference type="Proteomes" id="UP000799750"/>
    </source>
</evidence>
<feature type="transmembrane region" description="Helical" evidence="2">
    <location>
        <begin position="197"/>
        <end position="220"/>
    </location>
</feature>
<dbReference type="AlphaFoldDB" id="A0A6A6R370"/>
<feature type="compositionally biased region" description="Low complexity" evidence="1">
    <location>
        <begin position="341"/>
        <end position="352"/>
    </location>
</feature>
<evidence type="ECO:0000256" key="1">
    <source>
        <dbReference type="SAM" id="MobiDB-lite"/>
    </source>
</evidence>
<protein>
    <recommendedName>
        <fullName evidence="6">Mid2 domain-containing protein</fullName>
    </recommendedName>
</protein>
<evidence type="ECO:0000313" key="4">
    <source>
        <dbReference type="EMBL" id="KAF2499185.1"/>
    </source>
</evidence>
<organism evidence="4 5">
    <name type="scientific">Lophium mytilinum</name>
    <dbReference type="NCBI Taxonomy" id="390894"/>
    <lineage>
        <taxon>Eukaryota</taxon>
        <taxon>Fungi</taxon>
        <taxon>Dikarya</taxon>
        <taxon>Ascomycota</taxon>
        <taxon>Pezizomycotina</taxon>
        <taxon>Dothideomycetes</taxon>
        <taxon>Pleosporomycetidae</taxon>
        <taxon>Mytilinidiales</taxon>
        <taxon>Mytilinidiaceae</taxon>
        <taxon>Lophium</taxon>
    </lineage>
</organism>
<dbReference type="Proteomes" id="UP000799750">
    <property type="component" value="Unassembled WGS sequence"/>
</dbReference>
<name>A0A6A6R370_9PEZI</name>
<accession>A0A6A6R370</accession>
<feature type="chain" id="PRO_5025681568" description="Mid2 domain-containing protein" evidence="3">
    <location>
        <begin position="25"/>
        <end position="432"/>
    </location>
</feature>
<feature type="signal peptide" evidence="3">
    <location>
        <begin position="1"/>
        <end position="24"/>
    </location>
</feature>
<evidence type="ECO:0000256" key="2">
    <source>
        <dbReference type="SAM" id="Phobius"/>
    </source>
</evidence>
<reference evidence="4" key="1">
    <citation type="journal article" date="2020" name="Stud. Mycol.">
        <title>101 Dothideomycetes genomes: a test case for predicting lifestyles and emergence of pathogens.</title>
        <authorList>
            <person name="Haridas S."/>
            <person name="Albert R."/>
            <person name="Binder M."/>
            <person name="Bloem J."/>
            <person name="Labutti K."/>
            <person name="Salamov A."/>
            <person name="Andreopoulos B."/>
            <person name="Baker S."/>
            <person name="Barry K."/>
            <person name="Bills G."/>
            <person name="Bluhm B."/>
            <person name="Cannon C."/>
            <person name="Castanera R."/>
            <person name="Culley D."/>
            <person name="Daum C."/>
            <person name="Ezra D."/>
            <person name="Gonzalez J."/>
            <person name="Henrissat B."/>
            <person name="Kuo A."/>
            <person name="Liang C."/>
            <person name="Lipzen A."/>
            <person name="Lutzoni F."/>
            <person name="Magnuson J."/>
            <person name="Mondo S."/>
            <person name="Nolan M."/>
            <person name="Ohm R."/>
            <person name="Pangilinan J."/>
            <person name="Park H.-J."/>
            <person name="Ramirez L."/>
            <person name="Alfaro M."/>
            <person name="Sun H."/>
            <person name="Tritt A."/>
            <person name="Yoshinaga Y."/>
            <person name="Zwiers L.-H."/>
            <person name="Turgeon B."/>
            <person name="Goodwin S."/>
            <person name="Spatafora J."/>
            <person name="Crous P."/>
            <person name="Grigoriev I."/>
        </authorList>
    </citation>
    <scope>NUCLEOTIDE SEQUENCE</scope>
    <source>
        <strain evidence="4">CBS 269.34</strain>
    </source>
</reference>
<evidence type="ECO:0008006" key="6">
    <source>
        <dbReference type="Google" id="ProtNLM"/>
    </source>
</evidence>
<keyword evidence="5" id="KW-1185">Reference proteome</keyword>
<feature type="region of interest" description="Disordered" evidence="1">
    <location>
        <begin position="292"/>
        <end position="432"/>
    </location>
</feature>
<keyword evidence="2" id="KW-0812">Transmembrane</keyword>
<keyword evidence="3" id="KW-0732">Signal</keyword>
<feature type="compositionally biased region" description="Basic and acidic residues" evidence="1">
    <location>
        <begin position="405"/>
        <end position="417"/>
    </location>
</feature>
<dbReference type="OrthoDB" id="5338512at2759"/>
<dbReference type="EMBL" id="MU004184">
    <property type="protein sequence ID" value="KAF2499185.1"/>
    <property type="molecule type" value="Genomic_DNA"/>
</dbReference>
<gene>
    <name evidence="4" type="ORF">BU16DRAFT_535571</name>
</gene>
<keyword evidence="2" id="KW-0472">Membrane</keyword>
<keyword evidence="2" id="KW-1133">Transmembrane helix</keyword>
<feature type="compositionally biased region" description="Polar residues" evidence="1">
    <location>
        <begin position="292"/>
        <end position="317"/>
    </location>
</feature>
<feature type="region of interest" description="Disordered" evidence="1">
    <location>
        <begin position="161"/>
        <end position="189"/>
    </location>
</feature>
<sequence>MFSSNLQKLSLICLISTTVPATSALAAAVSAAQSVGLIQRETVCGGNSGLSQCGASFPSEFCCPTDSKCLSINNTVSISAICCPAGQDCGFIQPITCDVTQLDATKHPDNQIHTANTTDLKLETCGSSCCPLGYGCQGGMCAVSKPSSAASASSSLSPTASATGTGTALPQSSQTAVSGPPIPTTAPPSNSGFPAKAVVAGFFPGMLLGAILAVAIIWLINKRREAAKNRYSGDFGHVARTVSDPIYDPVYAARTDFLRRGSASVASQQSPARDTEMQMGTVGMSLANANINMNRSNTTGGKMNQFPSPPRAQTTTPRVRALFSKSPKLGPGGSAARDPYTTPTRTPTSRSSRSSRSKRRAGPERSGSTETIDVLMPAPSFLGVPNSDTGANGRPLTGGTTFTRLMEDAGFGRDSRDLGGLGVRGVSPRRGV</sequence>
<proteinExistence type="predicted"/>